<dbReference type="STRING" id="1157962.A0A250X284"/>
<dbReference type="Pfam" id="PF10294">
    <property type="entry name" value="Methyltransf_16"/>
    <property type="match status" value="1"/>
</dbReference>
<dbReference type="Proteomes" id="UP000232323">
    <property type="component" value="Unassembled WGS sequence"/>
</dbReference>
<dbReference type="InterPro" id="IPR029063">
    <property type="entry name" value="SAM-dependent_MTases_sf"/>
</dbReference>
<dbReference type="InterPro" id="IPR019410">
    <property type="entry name" value="Methyltransf_16"/>
</dbReference>
<proteinExistence type="predicted"/>
<comment type="caution">
    <text evidence="1">The sequence shown here is derived from an EMBL/GenBank/DDBJ whole genome shotgun (WGS) entry which is preliminary data.</text>
</comment>
<accession>A0A250X284</accession>
<sequence length="245" mass="27068">MATEEGDRRFYTSWAWKREHLPDRLRFKRPYIHKLENGVSLKINQAMFKAEGFASTVWDSSIVVCKYLEKMGDTIVKGKRCLDLSAGCGLVAVVLCHLGASEVVATDLPGNLSLLRSNCSKQNGADRVQVLDHSWGKDVQALLPSFDLIVACDVMYISEAVSDLVLTLEASVAPLGQVLLAHGRNKGGEGTFFETVQGIFSVKEVTSAELHEVYQCSDVQVYSLAKAEQVLQTNTKRRRLTNDTA</sequence>
<evidence type="ECO:0008006" key="3">
    <source>
        <dbReference type="Google" id="ProtNLM"/>
    </source>
</evidence>
<dbReference type="Gene3D" id="3.40.50.150">
    <property type="entry name" value="Vaccinia Virus protein VP39"/>
    <property type="match status" value="1"/>
</dbReference>
<dbReference type="CDD" id="cd02440">
    <property type="entry name" value="AdoMet_MTases"/>
    <property type="match status" value="1"/>
</dbReference>
<protein>
    <recommendedName>
        <fullName evidence="3">Methyltransferase small domain-containing protein</fullName>
    </recommendedName>
</protein>
<dbReference type="PANTHER" id="PTHR14614">
    <property type="entry name" value="HEPATOCELLULAR CARCINOMA-ASSOCIATED ANTIGEN"/>
    <property type="match status" value="1"/>
</dbReference>
<reference evidence="1 2" key="1">
    <citation type="submission" date="2017-08" db="EMBL/GenBank/DDBJ databases">
        <title>Acidophilic green algal genome provides insights into adaptation to an acidic environment.</title>
        <authorList>
            <person name="Hirooka S."/>
            <person name="Hirose Y."/>
            <person name="Kanesaki Y."/>
            <person name="Higuchi S."/>
            <person name="Fujiwara T."/>
            <person name="Onuma R."/>
            <person name="Era A."/>
            <person name="Ohbayashi R."/>
            <person name="Uzuka A."/>
            <person name="Nozaki H."/>
            <person name="Yoshikawa H."/>
            <person name="Miyagishima S.Y."/>
        </authorList>
    </citation>
    <scope>NUCLEOTIDE SEQUENCE [LARGE SCALE GENOMIC DNA]</scope>
    <source>
        <strain evidence="1 2">NIES-2499</strain>
    </source>
</reference>
<evidence type="ECO:0000313" key="2">
    <source>
        <dbReference type="Proteomes" id="UP000232323"/>
    </source>
</evidence>
<dbReference type="EMBL" id="BEGY01000022">
    <property type="protein sequence ID" value="GAX77181.1"/>
    <property type="molecule type" value="Genomic_DNA"/>
</dbReference>
<dbReference type="AlphaFoldDB" id="A0A250X284"/>
<keyword evidence="2" id="KW-1185">Reference proteome</keyword>
<dbReference type="SUPFAM" id="SSF53335">
    <property type="entry name" value="S-adenosyl-L-methionine-dependent methyltransferases"/>
    <property type="match status" value="1"/>
</dbReference>
<evidence type="ECO:0000313" key="1">
    <source>
        <dbReference type="EMBL" id="GAX77181.1"/>
    </source>
</evidence>
<name>A0A250X284_9CHLO</name>
<dbReference type="OrthoDB" id="413520at2759"/>
<gene>
    <name evidence="1" type="ORF">CEUSTIGMA_g4627.t1</name>
</gene>
<dbReference type="PANTHER" id="PTHR14614:SF154">
    <property type="entry name" value="PROTEIN N-LYSINE METHYLTRANSFERASE METTL21A"/>
    <property type="match status" value="1"/>
</dbReference>
<organism evidence="1 2">
    <name type="scientific">Chlamydomonas eustigma</name>
    <dbReference type="NCBI Taxonomy" id="1157962"/>
    <lineage>
        <taxon>Eukaryota</taxon>
        <taxon>Viridiplantae</taxon>
        <taxon>Chlorophyta</taxon>
        <taxon>core chlorophytes</taxon>
        <taxon>Chlorophyceae</taxon>
        <taxon>CS clade</taxon>
        <taxon>Chlamydomonadales</taxon>
        <taxon>Chlamydomonadaceae</taxon>
        <taxon>Chlamydomonas</taxon>
    </lineage>
</organism>